<dbReference type="Proteomes" id="UP000324629">
    <property type="component" value="Unassembled WGS sequence"/>
</dbReference>
<dbReference type="Pfam" id="PF12494">
    <property type="entry name" value="DUF3695"/>
    <property type="match status" value="1"/>
</dbReference>
<dbReference type="InterPro" id="IPR022179">
    <property type="entry name" value="CFAP276"/>
</dbReference>
<sequence length="131" mass="14777">MYHETIITGDPQGVQSQLEWRMRALERVVVSAMCDVTGDHCASFVRHVERCCMQAINVETFGSQPDPEAPADDLDLRLCTVYDNHKEFNKDLRDAAFQPKSLRPLNQQQVETLKSANAKSLPAYRCIGDHG</sequence>
<dbReference type="AlphaFoldDB" id="A0A5J4NDT6"/>
<accession>A0A5J4NDT6</accession>
<comment type="caution">
    <text evidence="1">The sequence shown here is derived from an EMBL/GenBank/DDBJ whole genome shotgun (WGS) entry which is preliminary data.</text>
</comment>
<proteinExistence type="predicted"/>
<protein>
    <submittedName>
        <fullName evidence="1">Uncharacterized protein</fullName>
    </submittedName>
</protein>
<keyword evidence="2" id="KW-1185">Reference proteome</keyword>
<reference evidence="1 2" key="1">
    <citation type="journal article" date="2019" name="Gigascience">
        <title>Whole-genome sequence of the oriental lung fluke Paragonimus westermani.</title>
        <authorList>
            <person name="Oey H."/>
            <person name="Zakrzewski M."/>
            <person name="Narain K."/>
            <person name="Devi K.R."/>
            <person name="Agatsuma T."/>
            <person name="Nawaratna S."/>
            <person name="Gobert G.N."/>
            <person name="Jones M.K."/>
            <person name="Ragan M.A."/>
            <person name="McManus D.P."/>
            <person name="Krause L."/>
        </authorList>
    </citation>
    <scope>NUCLEOTIDE SEQUENCE [LARGE SCALE GENOMIC DNA]</scope>
    <source>
        <strain evidence="1 2">IND2009</strain>
    </source>
</reference>
<name>A0A5J4NDT6_9TREM</name>
<dbReference type="EMBL" id="QNGE01003776">
    <property type="protein sequence ID" value="KAA3673623.1"/>
    <property type="molecule type" value="Genomic_DNA"/>
</dbReference>
<organism evidence="1 2">
    <name type="scientific">Paragonimus westermani</name>
    <dbReference type="NCBI Taxonomy" id="34504"/>
    <lineage>
        <taxon>Eukaryota</taxon>
        <taxon>Metazoa</taxon>
        <taxon>Spiralia</taxon>
        <taxon>Lophotrochozoa</taxon>
        <taxon>Platyhelminthes</taxon>
        <taxon>Trematoda</taxon>
        <taxon>Digenea</taxon>
        <taxon>Plagiorchiida</taxon>
        <taxon>Troglotremata</taxon>
        <taxon>Troglotrematidae</taxon>
        <taxon>Paragonimus</taxon>
    </lineage>
</organism>
<evidence type="ECO:0000313" key="2">
    <source>
        <dbReference type="Proteomes" id="UP000324629"/>
    </source>
</evidence>
<gene>
    <name evidence="1" type="ORF">DEA37_0003555</name>
</gene>
<evidence type="ECO:0000313" key="1">
    <source>
        <dbReference type="EMBL" id="KAA3673623.1"/>
    </source>
</evidence>